<feature type="non-terminal residue" evidence="2">
    <location>
        <position position="1"/>
    </location>
</feature>
<proteinExistence type="predicted"/>
<reference evidence="2 3" key="1">
    <citation type="submission" date="2024-01" db="EMBL/GenBank/DDBJ databases">
        <authorList>
            <person name="Waweru B."/>
        </authorList>
    </citation>
    <scope>NUCLEOTIDE SEQUENCE [LARGE SCALE GENOMIC DNA]</scope>
</reference>
<sequence>DSSHSLDEEDKRGGCGASCFSNDVYARGKENIIFSQTNRDGDEVSTALIHSIASATLHGGISQHQRDKTLNDFVQGKFTVHVLGRRKQGFVRKKKTDSYSLHRRKLKSLTERMHQEFPPPKRGLLSKLKSLSRHRLQQINEGHLHWDLQSLHSFSS</sequence>
<feature type="domain" description="Helicase C-terminal" evidence="1">
    <location>
        <begin position="26"/>
        <end position="80"/>
    </location>
</feature>
<organism evidence="2 3">
    <name type="scientific">Dovyalis caffra</name>
    <dbReference type="NCBI Taxonomy" id="77055"/>
    <lineage>
        <taxon>Eukaryota</taxon>
        <taxon>Viridiplantae</taxon>
        <taxon>Streptophyta</taxon>
        <taxon>Embryophyta</taxon>
        <taxon>Tracheophyta</taxon>
        <taxon>Spermatophyta</taxon>
        <taxon>Magnoliopsida</taxon>
        <taxon>eudicotyledons</taxon>
        <taxon>Gunneridae</taxon>
        <taxon>Pentapetalae</taxon>
        <taxon>rosids</taxon>
        <taxon>fabids</taxon>
        <taxon>Malpighiales</taxon>
        <taxon>Salicaceae</taxon>
        <taxon>Flacourtieae</taxon>
        <taxon>Dovyalis</taxon>
    </lineage>
</organism>
<dbReference type="SUPFAM" id="SSF52540">
    <property type="entry name" value="P-loop containing nucleoside triphosphate hydrolases"/>
    <property type="match status" value="1"/>
</dbReference>
<protein>
    <recommendedName>
        <fullName evidence="1">Helicase C-terminal domain-containing protein</fullName>
    </recommendedName>
</protein>
<dbReference type="Proteomes" id="UP001314170">
    <property type="component" value="Unassembled WGS sequence"/>
</dbReference>
<dbReference type="EMBL" id="CAWUPB010000408">
    <property type="protein sequence ID" value="CAK7324629.1"/>
    <property type="molecule type" value="Genomic_DNA"/>
</dbReference>
<accession>A0AAV1QVE6</accession>
<evidence type="ECO:0000259" key="1">
    <source>
        <dbReference type="Pfam" id="PF00271"/>
    </source>
</evidence>
<name>A0AAV1QVE6_9ROSI</name>
<dbReference type="InterPro" id="IPR001650">
    <property type="entry name" value="Helicase_C-like"/>
</dbReference>
<dbReference type="AlphaFoldDB" id="A0AAV1QVE6"/>
<dbReference type="Pfam" id="PF00271">
    <property type="entry name" value="Helicase_C"/>
    <property type="match status" value="1"/>
</dbReference>
<gene>
    <name evidence="2" type="ORF">DCAF_LOCUS2286</name>
</gene>
<dbReference type="Gene3D" id="3.40.50.300">
    <property type="entry name" value="P-loop containing nucleotide triphosphate hydrolases"/>
    <property type="match status" value="1"/>
</dbReference>
<keyword evidence="3" id="KW-1185">Reference proteome</keyword>
<evidence type="ECO:0000313" key="2">
    <source>
        <dbReference type="EMBL" id="CAK7324629.1"/>
    </source>
</evidence>
<comment type="caution">
    <text evidence="2">The sequence shown here is derived from an EMBL/GenBank/DDBJ whole genome shotgun (WGS) entry which is preliminary data.</text>
</comment>
<dbReference type="InterPro" id="IPR027417">
    <property type="entry name" value="P-loop_NTPase"/>
</dbReference>
<evidence type="ECO:0000313" key="3">
    <source>
        <dbReference type="Proteomes" id="UP001314170"/>
    </source>
</evidence>